<keyword evidence="2" id="KW-1185">Reference proteome</keyword>
<sequence length="89" mass="10985">MWEERLKEQEVRLKEQEEIILTRRRLIEYIWSVERQFFQKIKDVLNLEDSLNEKERLILNVERKIKRTGGKIKRTGRNILNLEEAHRNP</sequence>
<evidence type="ECO:0000313" key="1">
    <source>
        <dbReference type="EMBL" id="KAF0553898.1"/>
    </source>
</evidence>
<dbReference type="EMBL" id="WTPW01000053">
    <property type="protein sequence ID" value="KAF0553898.1"/>
    <property type="molecule type" value="Genomic_DNA"/>
</dbReference>
<proteinExistence type="predicted"/>
<comment type="caution">
    <text evidence="1">The sequence shown here is derived from an EMBL/GenBank/DDBJ whole genome shotgun (WGS) entry which is preliminary data.</text>
</comment>
<name>A0A8H4EU66_GIGMA</name>
<reference evidence="1 2" key="1">
    <citation type="journal article" date="2019" name="Environ. Microbiol.">
        <title>At the nexus of three kingdoms: the genome of the mycorrhizal fungus Gigaspora margarita provides insights into plant, endobacterial and fungal interactions.</title>
        <authorList>
            <person name="Venice F."/>
            <person name="Ghignone S."/>
            <person name="Salvioli di Fossalunga A."/>
            <person name="Amselem J."/>
            <person name="Novero M."/>
            <person name="Xianan X."/>
            <person name="Sedzielewska Toro K."/>
            <person name="Morin E."/>
            <person name="Lipzen A."/>
            <person name="Grigoriev I.V."/>
            <person name="Henrissat B."/>
            <person name="Martin F.M."/>
            <person name="Bonfante P."/>
        </authorList>
    </citation>
    <scope>NUCLEOTIDE SEQUENCE [LARGE SCALE GENOMIC DNA]</scope>
    <source>
        <strain evidence="1 2">BEG34</strain>
    </source>
</reference>
<dbReference type="AlphaFoldDB" id="A0A8H4EU66"/>
<evidence type="ECO:0000313" key="2">
    <source>
        <dbReference type="Proteomes" id="UP000439903"/>
    </source>
</evidence>
<organism evidence="1 2">
    <name type="scientific">Gigaspora margarita</name>
    <dbReference type="NCBI Taxonomy" id="4874"/>
    <lineage>
        <taxon>Eukaryota</taxon>
        <taxon>Fungi</taxon>
        <taxon>Fungi incertae sedis</taxon>
        <taxon>Mucoromycota</taxon>
        <taxon>Glomeromycotina</taxon>
        <taxon>Glomeromycetes</taxon>
        <taxon>Diversisporales</taxon>
        <taxon>Gigasporaceae</taxon>
        <taxon>Gigaspora</taxon>
    </lineage>
</organism>
<protein>
    <submittedName>
        <fullName evidence="1">Uncharacterized protein</fullName>
    </submittedName>
</protein>
<gene>
    <name evidence="1" type="ORF">F8M41_019742</name>
</gene>
<dbReference type="Proteomes" id="UP000439903">
    <property type="component" value="Unassembled WGS sequence"/>
</dbReference>
<accession>A0A8H4EU66</accession>